<sequence>MRKRLYPKLLFLNPGLSLRMANSPPPPHSDRLEINDLDNVTSGSCPAGSSNLGAQITTLSNLMKKLVDLSSKHGKRPEDLMVFHFMGHEGVIDNKFHFCG</sequence>
<comment type="caution">
    <text evidence="1">The sequence shown here is derived from an EMBL/GenBank/DDBJ whole genome shotgun (WGS) entry which is preliminary data.</text>
</comment>
<reference evidence="1" key="1">
    <citation type="journal article" date="2020" name="Stud. Mycol.">
        <title>101 Dothideomycetes genomes: a test case for predicting lifestyles and emergence of pathogens.</title>
        <authorList>
            <person name="Haridas S."/>
            <person name="Albert R."/>
            <person name="Binder M."/>
            <person name="Bloem J."/>
            <person name="Labutti K."/>
            <person name="Salamov A."/>
            <person name="Andreopoulos B."/>
            <person name="Baker S."/>
            <person name="Barry K."/>
            <person name="Bills G."/>
            <person name="Bluhm B."/>
            <person name="Cannon C."/>
            <person name="Castanera R."/>
            <person name="Culley D."/>
            <person name="Daum C."/>
            <person name="Ezra D."/>
            <person name="Gonzalez J."/>
            <person name="Henrissat B."/>
            <person name="Kuo A."/>
            <person name="Liang C."/>
            <person name="Lipzen A."/>
            <person name="Lutzoni F."/>
            <person name="Magnuson J."/>
            <person name="Mondo S."/>
            <person name="Nolan M."/>
            <person name="Ohm R."/>
            <person name="Pangilinan J."/>
            <person name="Park H.-J."/>
            <person name="Ramirez L."/>
            <person name="Alfaro M."/>
            <person name="Sun H."/>
            <person name="Tritt A."/>
            <person name="Yoshinaga Y."/>
            <person name="Zwiers L.-H."/>
            <person name="Turgeon B."/>
            <person name="Goodwin S."/>
            <person name="Spatafora J."/>
            <person name="Crous P."/>
            <person name="Grigoriev I."/>
        </authorList>
    </citation>
    <scope>NUCLEOTIDE SEQUENCE</scope>
    <source>
        <strain evidence="1">CBS 121410</strain>
    </source>
</reference>
<dbReference type="EMBL" id="ML978722">
    <property type="protein sequence ID" value="KAF2086962.1"/>
    <property type="molecule type" value="Genomic_DNA"/>
</dbReference>
<dbReference type="AlphaFoldDB" id="A0A9P4HU92"/>
<evidence type="ECO:0000313" key="1">
    <source>
        <dbReference type="EMBL" id="KAF2086962.1"/>
    </source>
</evidence>
<accession>A0A9P4HU92</accession>
<dbReference type="Proteomes" id="UP000799776">
    <property type="component" value="Unassembled WGS sequence"/>
</dbReference>
<evidence type="ECO:0000313" key="2">
    <source>
        <dbReference type="Proteomes" id="UP000799776"/>
    </source>
</evidence>
<proteinExistence type="predicted"/>
<organism evidence="1 2">
    <name type="scientific">Saccharata proteae CBS 121410</name>
    <dbReference type="NCBI Taxonomy" id="1314787"/>
    <lineage>
        <taxon>Eukaryota</taxon>
        <taxon>Fungi</taxon>
        <taxon>Dikarya</taxon>
        <taxon>Ascomycota</taxon>
        <taxon>Pezizomycotina</taxon>
        <taxon>Dothideomycetes</taxon>
        <taxon>Dothideomycetes incertae sedis</taxon>
        <taxon>Botryosphaeriales</taxon>
        <taxon>Saccharataceae</taxon>
        <taxon>Saccharata</taxon>
    </lineage>
</organism>
<keyword evidence="2" id="KW-1185">Reference proteome</keyword>
<gene>
    <name evidence="1" type="ORF">K490DRAFT_57427</name>
</gene>
<protein>
    <submittedName>
        <fullName evidence="1">Uncharacterized protein</fullName>
    </submittedName>
</protein>
<name>A0A9P4HU92_9PEZI</name>